<evidence type="ECO:0000256" key="9">
    <source>
        <dbReference type="ARBA" id="ARBA00023172"/>
    </source>
</evidence>
<dbReference type="GO" id="GO:0005737">
    <property type="term" value="C:cytoplasm"/>
    <property type="evidence" value="ECO:0007669"/>
    <property type="project" value="UniProtKB-SubCell"/>
</dbReference>
<dbReference type="InterPro" id="IPR011010">
    <property type="entry name" value="DNA_brk_join_enz"/>
</dbReference>
<evidence type="ECO:0000313" key="15">
    <source>
        <dbReference type="EMBL" id="VFK54390.1"/>
    </source>
</evidence>
<dbReference type="GO" id="GO:0003677">
    <property type="term" value="F:DNA binding"/>
    <property type="evidence" value="ECO:0007669"/>
    <property type="project" value="UniProtKB-UniRule"/>
</dbReference>
<evidence type="ECO:0000256" key="4">
    <source>
        <dbReference type="ARBA" id="ARBA00022490"/>
    </source>
</evidence>
<dbReference type="CDD" id="cd00798">
    <property type="entry name" value="INT_XerDC_C"/>
    <property type="match status" value="1"/>
</dbReference>
<keyword evidence="10 11" id="KW-0131">Cell cycle</keyword>
<keyword evidence="4 11" id="KW-0963">Cytoplasm</keyword>
<feature type="active site" evidence="11">
    <location>
        <position position="270"/>
    </location>
</feature>
<dbReference type="GO" id="GO:0007059">
    <property type="term" value="P:chromosome segregation"/>
    <property type="evidence" value="ECO:0007669"/>
    <property type="project" value="UniProtKB-UniRule"/>
</dbReference>
<evidence type="ECO:0000313" key="14">
    <source>
        <dbReference type="EMBL" id="VFK53412.1"/>
    </source>
</evidence>
<dbReference type="HAMAP" id="MF_01807">
    <property type="entry name" value="Recomb_XerD"/>
    <property type="match status" value="1"/>
</dbReference>
<evidence type="ECO:0000259" key="13">
    <source>
        <dbReference type="PROSITE" id="PS51900"/>
    </source>
</evidence>
<dbReference type="Gene3D" id="1.10.443.10">
    <property type="entry name" value="Intergrase catalytic core"/>
    <property type="match status" value="1"/>
</dbReference>
<keyword evidence="6 11" id="KW-0159">Chromosome partition</keyword>
<dbReference type="HAMAP" id="MF_01808">
    <property type="entry name" value="Recomb_XerC_XerD"/>
    <property type="match status" value="1"/>
</dbReference>
<organism evidence="16">
    <name type="scientific">Candidatus Kentrum sp. TUN</name>
    <dbReference type="NCBI Taxonomy" id="2126343"/>
    <lineage>
        <taxon>Bacteria</taxon>
        <taxon>Pseudomonadati</taxon>
        <taxon>Pseudomonadota</taxon>
        <taxon>Gammaproteobacteria</taxon>
        <taxon>Candidatus Kentrum</taxon>
    </lineage>
</organism>
<evidence type="ECO:0000259" key="12">
    <source>
        <dbReference type="PROSITE" id="PS51898"/>
    </source>
</evidence>
<proteinExistence type="inferred from homology"/>
<feature type="domain" description="Tyr recombinase" evidence="12">
    <location>
        <begin position="132"/>
        <end position="315"/>
    </location>
</feature>
<dbReference type="InterPro" id="IPR011932">
    <property type="entry name" value="Recomb_XerD"/>
</dbReference>
<dbReference type="InterPro" id="IPR023009">
    <property type="entry name" value="Tyrosine_recombinase_XerC/XerD"/>
</dbReference>
<keyword evidence="9 11" id="KW-0233">DNA recombination</keyword>
<evidence type="ECO:0000256" key="7">
    <source>
        <dbReference type="ARBA" id="ARBA00022908"/>
    </source>
</evidence>
<dbReference type="PANTHER" id="PTHR30349:SF90">
    <property type="entry name" value="TYROSINE RECOMBINASE XERD"/>
    <property type="match status" value="1"/>
</dbReference>
<evidence type="ECO:0000256" key="11">
    <source>
        <dbReference type="HAMAP-Rule" id="MF_01807"/>
    </source>
</evidence>
<gene>
    <name evidence="11" type="primary">xerD</name>
    <name evidence="16" type="ORF">BECKTUN1418D_GA0071000_103314</name>
    <name evidence="15" type="ORF">BECKTUN1418E_GA0071001_102111</name>
    <name evidence="14" type="ORF">BECKTUN1418F_GA0071002_102011</name>
</gene>
<dbReference type="InterPro" id="IPR013762">
    <property type="entry name" value="Integrase-like_cat_sf"/>
</dbReference>
<dbReference type="GO" id="GO:0009037">
    <property type="term" value="F:tyrosine-based site-specific recombinase activity"/>
    <property type="evidence" value="ECO:0007669"/>
    <property type="project" value="UniProtKB-UniRule"/>
</dbReference>
<comment type="subcellular location">
    <subcellularLocation>
        <location evidence="1 11">Cytoplasm</location>
    </subcellularLocation>
</comment>
<accession>A0A450ZP28</accession>
<sequence>MTKKPKSNHLLENPLDLPTQQKSTLVVHNEKVLIDRFIDALWTEEGLSENTLMAYRSDLVIFSCWLEQRKVTLLQASRADVLAFLAILVSGPVSTSVRRLSSLRRFYRYQIREGQRDSDPCARIDRPHIGRPLPMSLTENEVVRLINAPNIETSLGLRDKTMLEVLYATGIRVSELVLLQRSQVNLRQGILRIVGKGNKERLVPLGEEALAWIGKFIEDARDVILRGQITNALFPTRRGKAMTRQAFWYAIKRYALQVDIRTPLSPHTLRHAFATHLLNHGADLRVVQMLLGHSSISTTQIYTHVARQRLQELHAKHHPRG</sequence>
<feature type="domain" description="Core-binding (CB)" evidence="13">
    <location>
        <begin position="28"/>
        <end position="111"/>
    </location>
</feature>
<comment type="function">
    <text evidence="11">Site-specific tyrosine recombinase, which acts by catalyzing the cutting and rejoining of the recombining DNA molecules. The XerC-XerD complex is essential to convert dimers of the bacterial chromosome into monomers to permit their segregation at cell division. It also contributes to the segregational stability of plasmids.</text>
</comment>
<dbReference type="InterPro" id="IPR004107">
    <property type="entry name" value="Integrase_SAM-like_N"/>
</dbReference>
<evidence type="ECO:0000256" key="10">
    <source>
        <dbReference type="ARBA" id="ARBA00023306"/>
    </source>
</evidence>
<dbReference type="Gene3D" id="1.10.150.130">
    <property type="match status" value="1"/>
</dbReference>
<dbReference type="PANTHER" id="PTHR30349">
    <property type="entry name" value="PHAGE INTEGRASE-RELATED"/>
    <property type="match status" value="1"/>
</dbReference>
<dbReference type="InterPro" id="IPR010998">
    <property type="entry name" value="Integrase_recombinase_N"/>
</dbReference>
<dbReference type="GO" id="GO:0051301">
    <property type="term" value="P:cell division"/>
    <property type="evidence" value="ECO:0007669"/>
    <property type="project" value="UniProtKB-KW"/>
</dbReference>
<comment type="subunit">
    <text evidence="11">Forms a cyclic heterotetrameric complex composed of two molecules of XerC and two molecules of XerD.</text>
</comment>
<dbReference type="Pfam" id="PF02899">
    <property type="entry name" value="Phage_int_SAM_1"/>
    <property type="match status" value="1"/>
</dbReference>
<protein>
    <recommendedName>
        <fullName evidence="3 11">Tyrosine recombinase XerD</fullName>
    </recommendedName>
</protein>
<dbReference type="EMBL" id="CAADFX010000033">
    <property type="protein sequence ID" value="VFK55490.1"/>
    <property type="molecule type" value="Genomic_DNA"/>
</dbReference>
<evidence type="ECO:0000256" key="5">
    <source>
        <dbReference type="ARBA" id="ARBA00022618"/>
    </source>
</evidence>
<dbReference type="Pfam" id="PF00589">
    <property type="entry name" value="Phage_integrase"/>
    <property type="match status" value="1"/>
</dbReference>
<keyword evidence="8 11" id="KW-0238">DNA-binding</keyword>
<evidence type="ECO:0000256" key="1">
    <source>
        <dbReference type="ARBA" id="ARBA00004496"/>
    </source>
</evidence>
<evidence type="ECO:0000313" key="16">
    <source>
        <dbReference type="EMBL" id="VFK55490.1"/>
    </source>
</evidence>
<dbReference type="PROSITE" id="PS51900">
    <property type="entry name" value="CB"/>
    <property type="match status" value="1"/>
</dbReference>
<feature type="active site" description="O-(3'-phospho-DNA)-tyrosine intermediate" evidence="11">
    <location>
        <position position="302"/>
    </location>
</feature>
<dbReference type="NCBIfam" id="NF001399">
    <property type="entry name" value="PRK00283.1"/>
    <property type="match status" value="1"/>
</dbReference>
<dbReference type="InterPro" id="IPR050090">
    <property type="entry name" value="Tyrosine_recombinase_XerCD"/>
</dbReference>
<feature type="active site" evidence="11">
    <location>
        <position position="267"/>
    </location>
</feature>
<dbReference type="InterPro" id="IPR044068">
    <property type="entry name" value="CB"/>
</dbReference>
<dbReference type="EMBL" id="CAADFV010000021">
    <property type="protein sequence ID" value="VFK54390.1"/>
    <property type="molecule type" value="Genomic_DNA"/>
</dbReference>
<feature type="active site" evidence="11">
    <location>
        <position position="172"/>
    </location>
</feature>
<evidence type="ECO:0000256" key="6">
    <source>
        <dbReference type="ARBA" id="ARBA00022829"/>
    </source>
</evidence>
<keyword evidence="5 11" id="KW-0132">Cell division</keyword>
<dbReference type="AlphaFoldDB" id="A0A450ZP28"/>
<dbReference type="SUPFAM" id="SSF56349">
    <property type="entry name" value="DNA breaking-rejoining enzymes"/>
    <property type="match status" value="1"/>
</dbReference>
<keyword evidence="7 11" id="KW-0229">DNA integration</keyword>
<evidence type="ECO:0000256" key="3">
    <source>
        <dbReference type="ARBA" id="ARBA00015810"/>
    </source>
</evidence>
<comment type="similarity">
    <text evidence="2 11">Belongs to the 'phage' integrase family. XerD subfamily.</text>
</comment>
<dbReference type="InterPro" id="IPR002104">
    <property type="entry name" value="Integrase_catalytic"/>
</dbReference>
<dbReference type="PROSITE" id="PS51898">
    <property type="entry name" value="TYR_RECOMBINASE"/>
    <property type="match status" value="1"/>
</dbReference>
<feature type="active site" evidence="11">
    <location>
        <position position="293"/>
    </location>
</feature>
<evidence type="ECO:0000256" key="8">
    <source>
        <dbReference type="ARBA" id="ARBA00023125"/>
    </source>
</evidence>
<reference evidence="16" key="1">
    <citation type="submission" date="2019-02" db="EMBL/GenBank/DDBJ databases">
        <authorList>
            <person name="Gruber-Vodicka R. H."/>
            <person name="Seah K. B. B."/>
        </authorList>
    </citation>
    <scope>NUCLEOTIDE SEQUENCE</scope>
    <source>
        <strain evidence="16">BECK_BY1</strain>
        <strain evidence="15">BECK_BY2</strain>
        <strain evidence="14">BECK_BY3</strain>
    </source>
</reference>
<dbReference type="NCBIfam" id="TIGR02225">
    <property type="entry name" value="recomb_XerD"/>
    <property type="match status" value="1"/>
</dbReference>
<name>A0A450ZP28_9GAMM</name>
<dbReference type="EMBL" id="CAADFY010000020">
    <property type="protein sequence ID" value="VFK53412.1"/>
    <property type="molecule type" value="Genomic_DNA"/>
</dbReference>
<dbReference type="GO" id="GO:0006313">
    <property type="term" value="P:DNA transposition"/>
    <property type="evidence" value="ECO:0007669"/>
    <property type="project" value="UniProtKB-UniRule"/>
</dbReference>
<evidence type="ECO:0000256" key="2">
    <source>
        <dbReference type="ARBA" id="ARBA00010450"/>
    </source>
</evidence>
<feature type="active site" evidence="11">
    <location>
        <position position="196"/>
    </location>
</feature>